<evidence type="ECO:0000256" key="3">
    <source>
        <dbReference type="ARBA" id="ARBA00023163"/>
    </source>
</evidence>
<sequence>MSHGLGVCAVTTWKEQLAFAPLEAADRGEEVGRRLRHAIELGVLENGSQLPSESYLASRMGVSTLTLRSALAELRGLGLVETRRGKGGGSFVKANTGDITRMQRQSLEAYSLEDLRDMREYRAFLAGAAAAAAAEQSHRLSMGRLDYSSQEIRACEHPADAIRADSKFHIELAASSGSVRLTRQEVALQAEVGPLIWVDPKEHRDTAAEDHAKIVEAISAGDAQQARLLAEEHVRRDMNLVIDERMTLDRTPVESLTRSASGDDAVAAIEALAAMFSGTAATAMREVEQAVRACIGAGVRRDRADSDIYGAARRAVAVGAPLLYGTGFVAEESYFGESWISWCYTPSGPESPQRLYVDMDLYDFATAPWRPDDQGDESPIHTSHAYVDASGTNETVITLSKRVVVAGTYVGTLGADLHVSRLQIAFEPLLRPLPANTCIVDQLGAILATNTGRFVGGTISESDDVRRQALPGVPWTLCLGAD</sequence>
<dbReference type="Proteomes" id="UP000295511">
    <property type="component" value="Unassembled WGS sequence"/>
</dbReference>
<evidence type="ECO:0000256" key="2">
    <source>
        <dbReference type="ARBA" id="ARBA00023125"/>
    </source>
</evidence>
<dbReference type="InterPro" id="IPR036388">
    <property type="entry name" value="WH-like_DNA-bd_sf"/>
</dbReference>
<dbReference type="SMART" id="SM00345">
    <property type="entry name" value="HTH_GNTR"/>
    <property type="match status" value="1"/>
</dbReference>
<dbReference type="SUPFAM" id="SSF46785">
    <property type="entry name" value="Winged helix' DNA-binding domain"/>
    <property type="match status" value="1"/>
</dbReference>
<organism evidence="5 6">
    <name type="scientific">Arthrobacter terricola</name>
    <dbReference type="NCBI Taxonomy" id="2547396"/>
    <lineage>
        <taxon>Bacteria</taxon>
        <taxon>Bacillati</taxon>
        <taxon>Actinomycetota</taxon>
        <taxon>Actinomycetes</taxon>
        <taxon>Micrococcales</taxon>
        <taxon>Micrococcaceae</taxon>
        <taxon>Arthrobacter</taxon>
    </lineage>
</organism>
<dbReference type="InterPro" id="IPR011711">
    <property type="entry name" value="GntR_C"/>
</dbReference>
<dbReference type="Pfam" id="PF07729">
    <property type="entry name" value="FCD"/>
    <property type="match status" value="1"/>
</dbReference>
<protein>
    <submittedName>
        <fullName evidence="5">FadR family transcriptional regulator</fullName>
    </submittedName>
</protein>
<keyword evidence="6" id="KW-1185">Reference proteome</keyword>
<evidence type="ECO:0000313" key="6">
    <source>
        <dbReference type="Proteomes" id="UP000295511"/>
    </source>
</evidence>
<dbReference type="PANTHER" id="PTHR43537:SF24">
    <property type="entry name" value="GLUCONATE OPERON TRANSCRIPTIONAL REPRESSOR"/>
    <property type="match status" value="1"/>
</dbReference>
<dbReference type="Pfam" id="PF00392">
    <property type="entry name" value="GntR"/>
    <property type="match status" value="1"/>
</dbReference>
<dbReference type="SMART" id="SM00895">
    <property type="entry name" value="FCD"/>
    <property type="match status" value="1"/>
</dbReference>
<dbReference type="GO" id="GO:0003700">
    <property type="term" value="F:DNA-binding transcription factor activity"/>
    <property type="evidence" value="ECO:0007669"/>
    <property type="project" value="InterPro"/>
</dbReference>
<dbReference type="CDD" id="cd07377">
    <property type="entry name" value="WHTH_GntR"/>
    <property type="match status" value="1"/>
</dbReference>
<dbReference type="SUPFAM" id="SSF48008">
    <property type="entry name" value="GntR ligand-binding domain-like"/>
    <property type="match status" value="1"/>
</dbReference>
<dbReference type="GO" id="GO:0003677">
    <property type="term" value="F:DNA binding"/>
    <property type="evidence" value="ECO:0007669"/>
    <property type="project" value="UniProtKB-KW"/>
</dbReference>
<name>A0A4R5KTE1_9MICC</name>
<dbReference type="PANTHER" id="PTHR43537">
    <property type="entry name" value="TRANSCRIPTIONAL REGULATOR, GNTR FAMILY"/>
    <property type="match status" value="1"/>
</dbReference>
<reference evidence="5 6" key="1">
    <citation type="submission" date="2019-03" db="EMBL/GenBank/DDBJ databases">
        <title>Whole genome sequence of Arthrobacter sp JH1-1.</title>
        <authorList>
            <person name="Trinh H.N."/>
        </authorList>
    </citation>
    <scope>NUCLEOTIDE SEQUENCE [LARGE SCALE GENOMIC DNA]</scope>
    <source>
        <strain evidence="5 6">JH1-1</strain>
    </source>
</reference>
<dbReference type="PROSITE" id="PS50949">
    <property type="entry name" value="HTH_GNTR"/>
    <property type="match status" value="1"/>
</dbReference>
<dbReference type="InterPro" id="IPR000524">
    <property type="entry name" value="Tscrpt_reg_HTH_GntR"/>
</dbReference>
<dbReference type="Gene3D" id="1.20.120.530">
    <property type="entry name" value="GntR ligand-binding domain-like"/>
    <property type="match status" value="1"/>
</dbReference>
<dbReference type="Gene3D" id="1.10.10.10">
    <property type="entry name" value="Winged helix-like DNA-binding domain superfamily/Winged helix DNA-binding domain"/>
    <property type="match status" value="1"/>
</dbReference>
<dbReference type="Gene3D" id="3.30.450.20">
    <property type="entry name" value="PAS domain"/>
    <property type="match status" value="1"/>
</dbReference>
<keyword evidence="1" id="KW-0805">Transcription regulation</keyword>
<evidence type="ECO:0000259" key="4">
    <source>
        <dbReference type="PROSITE" id="PS50949"/>
    </source>
</evidence>
<gene>
    <name evidence="5" type="ORF">E1809_06010</name>
</gene>
<accession>A0A4R5KTE1</accession>
<evidence type="ECO:0000313" key="5">
    <source>
        <dbReference type="EMBL" id="TDF99121.1"/>
    </source>
</evidence>
<comment type="caution">
    <text evidence="5">The sequence shown here is derived from an EMBL/GenBank/DDBJ whole genome shotgun (WGS) entry which is preliminary data.</text>
</comment>
<keyword evidence="3" id="KW-0804">Transcription</keyword>
<feature type="domain" description="HTH gntR-type" evidence="4">
    <location>
        <begin position="25"/>
        <end position="95"/>
    </location>
</feature>
<evidence type="ECO:0000256" key="1">
    <source>
        <dbReference type="ARBA" id="ARBA00023015"/>
    </source>
</evidence>
<proteinExistence type="predicted"/>
<dbReference type="InterPro" id="IPR008920">
    <property type="entry name" value="TF_FadR/GntR_C"/>
</dbReference>
<dbReference type="AlphaFoldDB" id="A0A4R5KTE1"/>
<dbReference type="EMBL" id="SMRU01000005">
    <property type="protein sequence ID" value="TDF99121.1"/>
    <property type="molecule type" value="Genomic_DNA"/>
</dbReference>
<dbReference type="OrthoDB" id="9784718at2"/>
<dbReference type="InterPro" id="IPR036390">
    <property type="entry name" value="WH_DNA-bd_sf"/>
</dbReference>
<keyword evidence="2" id="KW-0238">DNA-binding</keyword>